<dbReference type="InterPro" id="IPR003961">
    <property type="entry name" value="FN3_dom"/>
</dbReference>
<name>A0A1S8X9Y1_OPIVI</name>
<dbReference type="InterPro" id="IPR036116">
    <property type="entry name" value="FN3_sf"/>
</dbReference>
<dbReference type="Gene3D" id="2.60.40.10">
    <property type="entry name" value="Immunoglobulins"/>
    <property type="match status" value="2"/>
</dbReference>
<gene>
    <name evidence="4" type="ORF">X801_00567</name>
</gene>
<dbReference type="InterPro" id="IPR050964">
    <property type="entry name" value="Striated_Muscle_Regulatory"/>
</dbReference>
<organism evidence="4 5">
    <name type="scientific">Opisthorchis viverrini</name>
    <name type="common">Southeast Asian liver fluke</name>
    <dbReference type="NCBI Taxonomy" id="6198"/>
    <lineage>
        <taxon>Eukaryota</taxon>
        <taxon>Metazoa</taxon>
        <taxon>Spiralia</taxon>
        <taxon>Lophotrochozoa</taxon>
        <taxon>Platyhelminthes</taxon>
        <taxon>Trematoda</taxon>
        <taxon>Digenea</taxon>
        <taxon>Opisthorchiida</taxon>
        <taxon>Opisthorchiata</taxon>
        <taxon>Opisthorchiidae</taxon>
        <taxon>Opisthorchis</taxon>
    </lineage>
</organism>
<accession>A0A1S8X9Y1</accession>
<evidence type="ECO:0000313" key="4">
    <source>
        <dbReference type="EMBL" id="OON23517.1"/>
    </source>
</evidence>
<dbReference type="InterPro" id="IPR013783">
    <property type="entry name" value="Ig-like_fold"/>
</dbReference>
<evidence type="ECO:0000259" key="3">
    <source>
        <dbReference type="PROSITE" id="PS50853"/>
    </source>
</evidence>
<dbReference type="SUPFAM" id="SSF49265">
    <property type="entry name" value="Fibronectin type III"/>
    <property type="match status" value="1"/>
</dbReference>
<dbReference type="PROSITE" id="PS50835">
    <property type="entry name" value="IG_LIKE"/>
    <property type="match status" value="1"/>
</dbReference>
<proteinExistence type="predicted"/>
<dbReference type="InterPro" id="IPR007110">
    <property type="entry name" value="Ig-like_dom"/>
</dbReference>
<dbReference type="PROSITE" id="PS50853">
    <property type="entry name" value="FN3"/>
    <property type="match status" value="1"/>
</dbReference>
<dbReference type="EMBL" id="KV891530">
    <property type="protein sequence ID" value="OON23517.1"/>
    <property type="molecule type" value="Genomic_DNA"/>
</dbReference>
<feature type="domain" description="Fibronectin type-III" evidence="3">
    <location>
        <begin position="1"/>
        <end position="59"/>
    </location>
</feature>
<keyword evidence="1" id="KW-0677">Repeat</keyword>
<reference evidence="4 5" key="1">
    <citation type="submission" date="2015-03" db="EMBL/GenBank/DDBJ databases">
        <title>Draft genome of the nematode, Opisthorchis viverrini.</title>
        <authorList>
            <person name="Mitreva M."/>
        </authorList>
    </citation>
    <scope>NUCLEOTIDE SEQUENCE [LARGE SCALE GENOMIC DNA]</scope>
    <source>
        <strain evidence="4">Khon Kaen</strain>
    </source>
</reference>
<evidence type="ECO:0000256" key="1">
    <source>
        <dbReference type="ARBA" id="ARBA00022737"/>
    </source>
</evidence>
<sequence length="100" mass="10964">MEKILSSAHWETVGEEPVDVEFTIRHLQPDQEYEFRVAAVNAAGQGPWSDSSEPCVPAKVVESAKPNLVTPLANANVQVGESVELECEFKLGEPKGEVTW</sequence>
<evidence type="ECO:0000259" key="2">
    <source>
        <dbReference type="PROSITE" id="PS50835"/>
    </source>
</evidence>
<keyword evidence="5" id="KW-1185">Reference proteome</keyword>
<feature type="domain" description="Ig-like" evidence="2">
    <location>
        <begin position="66"/>
        <end position="100"/>
    </location>
</feature>
<protein>
    <recommendedName>
        <fullName evidence="6">Fibronectin type III domain protein</fullName>
    </recommendedName>
</protein>
<dbReference type="Pfam" id="PF00041">
    <property type="entry name" value="fn3"/>
    <property type="match status" value="1"/>
</dbReference>
<evidence type="ECO:0000313" key="5">
    <source>
        <dbReference type="Proteomes" id="UP000243686"/>
    </source>
</evidence>
<dbReference type="CDD" id="cd00063">
    <property type="entry name" value="FN3"/>
    <property type="match status" value="1"/>
</dbReference>
<dbReference type="PANTHER" id="PTHR13817:SF73">
    <property type="entry name" value="FIBRONECTIN TYPE-III DOMAIN-CONTAINING PROTEIN"/>
    <property type="match status" value="1"/>
</dbReference>
<dbReference type="PANTHER" id="PTHR13817">
    <property type="entry name" value="TITIN"/>
    <property type="match status" value="1"/>
</dbReference>
<dbReference type="Proteomes" id="UP000243686">
    <property type="component" value="Unassembled WGS sequence"/>
</dbReference>
<evidence type="ECO:0008006" key="6">
    <source>
        <dbReference type="Google" id="ProtNLM"/>
    </source>
</evidence>
<dbReference type="AlphaFoldDB" id="A0A1S8X9Y1"/>